<dbReference type="AlphaFoldDB" id="A0A858RDX9"/>
<dbReference type="InterPro" id="IPR051081">
    <property type="entry name" value="HTH_MetalResp_TranReg"/>
</dbReference>
<evidence type="ECO:0000313" key="7">
    <source>
        <dbReference type="Proteomes" id="UP000501812"/>
    </source>
</evidence>
<dbReference type="InterPro" id="IPR001845">
    <property type="entry name" value="HTH_ArsR_DNA-bd_dom"/>
</dbReference>
<evidence type="ECO:0000259" key="5">
    <source>
        <dbReference type="PROSITE" id="PS50987"/>
    </source>
</evidence>
<proteinExistence type="predicted"/>
<dbReference type="EMBL" id="CP051774">
    <property type="protein sequence ID" value="QJE94383.1"/>
    <property type="molecule type" value="Genomic_DNA"/>
</dbReference>
<dbReference type="SMART" id="SM00418">
    <property type="entry name" value="HTH_ARSR"/>
    <property type="match status" value="1"/>
</dbReference>
<feature type="compositionally biased region" description="Basic residues" evidence="4">
    <location>
        <begin position="120"/>
        <end position="133"/>
    </location>
</feature>
<keyword evidence="7" id="KW-1185">Reference proteome</keyword>
<keyword evidence="3" id="KW-0804">Transcription</keyword>
<evidence type="ECO:0000313" key="6">
    <source>
        <dbReference type="EMBL" id="QJE94383.1"/>
    </source>
</evidence>
<accession>A0A858RDX9</accession>
<dbReference type="PROSITE" id="PS50987">
    <property type="entry name" value="HTH_ARSR_2"/>
    <property type="match status" value="1"/>
</dbReference>
<dbReference type="CDD" id="cd00090">
    <property type="entry name" value="HTH_ARSR"/>
    <property type="match status" value="1"/>
</dbReference>
<evidence type="ECO:0000256" key="4">
    <source>
        <dbReference type="SAM" id="MobiDB-lite"/>
    </source>
</evidence>
<keyword evidence="1" id="KW-0805">Transcription regulation</keyword>
<feature type="compositionally biased region" description="Basic and acidic residues" evidence="4">
    <location>
        <begin position="92"/>
        <end position="110"/>
    </location>
</feature>
<dbReference type="PANTHER" id="PTHR33154">
    <property type="entry name" value="TRANSCRIPTIONAL REGULATOR, ARSR FAMILY"/>
    <property type="match status" value="1"/>
</dbReference>
<protein>
    <submittedName>
        <fullName evidence="6">Winged helix-turn-helix transcriptional regulator</fullName>
    </submittedName>
</protein>
<dbReference type="SUPFAM" id="SSF46785">
    <property type="entry name" value="Winged helix' DNA-binding domain"/>
    <property type="match status" value="1"/>
</dbReference>
<dbReference type="NCBIfam" id="NF033788">
    <property type="entry name" value="HTH_metalloreg"/>
    <property type="match status" value="1"/>
</dbReference>
<dbReference type="PANTHER" id="PTHR33154:SF33">
    <property type="entry name" value="TRANSCRIPTIONAL REPRESSOR SDPR"/>
    <property type="match status" value="1"/>
</dbReference>
<dbReference type="Gene3D" id="1.10.10.10">
    <property type="entry name" value="Winged helix-like DNA-binding domain superfamily/Winged helix DNA-binding domain"/>
    <property type="match status" value="1"/>
</dbReference>
<dbReference type="PRINTS" id="PR00778">
    <property type="entry name" value="HTHARSR"/>
</dbReference>
<dbReference type="GO" id="GO:0003677">
    <property type="term" value="F:DNA binding"/>
    <property type="evidence" value="ECO:0007669"/>
    <property type="project" value="UniProtKB-KW"/>
</dbReference>
<name>A0A858RDX9_9BACT</name>
<evidence type="ECO:0000256" key="2">
    <source>
        <dbReference type="ARBA" id="ARBA00023125"/>
    </source>
</evidence>
<organism evidence="6 7">
    <name type="scientific">Luteolibacter luteus</name>
    <dbReference type="NCBI Taxonomy" id="2728835"/>
    <lineage>
        <taxon>Bacteria</taxon>
        <taxon>Pseudomonadati</taxon>
        <taxon>Verrucomicrobiota</taxon>
        <taxon>Verrucomicrobiia</taxon>
        <taxon>Verrucomicrobiales</taxon>
        <taxon>Verrucomicrobiaceae</taxon>
        <taxon>Luteolibacter</taxon>
    </lineage>
</organism>
<feature type="domain" description="HTH arsR-type" evidence="5">
    <location>
        <begin position="1"/>
        <end position="90"/>
    </location>
</feature>
<gene>
    <name evidence="6" type="ORF">HHL09_00805</name>
</gene>
<dbReference type="InterPro" id="IPR036388">
    <property type="entry name" value="WH-like_DNA-bd_sf"/>
</dbReference>
<dbReference type="RefSeq" id="WP_169452604.1">
    <property type="nucleotide sequence ID" value="NZ_CP051774.1"/>
</dbReference>
<dbReference type="KEGG" id="luo:HHL09_00805"/>
<keyword evidence="2" id="KW-0238">DNA-binding</keyword>
<dbReference type="InterPro" id="IPR011991">
    <property type="entry name" value="ArsR-like_HTH"/>
</dbReference>
<evidence type="ECO:0000256" key="3">
    <source>
        <dbReference type="ARBA" id="ARBA00023163"/>
    </source>
</evidence>
<feature type="region of interest" description="Disordered" evidence="4">
    <location>
        <begin position="92"/>
        <end position="133"/>
    </location>
</feature>
<dbReference type="InterPro" id="IPR036390">
    <property type="entry name" value="WH_DNA-bd_sf"/>
</dbReference>
<reference evidence="6 7" key="1">
    <citation type="submission" date="2020-04" db="EMBL/GenBank/DDBJ databases">
        <title>Luteolibacter sp. G-1-1-1 isolated from soil.</title>
        <authorList>
            <person name="Dahal R.H."/>
        </authorList>
    </citation>
    <scope>NUCLEOTIDE SEQUENCE [LARGE SCALE GENOMIC DNA]</scope>
    <source>
        <strain evidence="6 7">G-1-1-1</strain>
    </source>
</reference>
<dbReference type="Pfam" id="PF01022">
    <property type="entry name" value="HTH_5"/>
    <property type="match status" value="1"/>
</dbReference>
<dbReference type="Proteomes" id="UP000501812">
    <property type="component" value="Chromosome"/>
</dbReference>
<dbReference type="GO" id="GO:0003700">
    <property type="term" value="F:DNA-binding transcription factor activity"/>
    <property type="evidence" value="ECO:0007669"/>
    <property type="project" value="InterPro"/>
</dbReference>
<evidence type="ECO:0000256" key="1">
    <source>
        <dbReference type="ARBA" id="ARBA00023015"/>
    </source>
</evidence>
<sequence length="133" mass="15670">MTDVVTFSKILSDETRWRILRLIKQEALCVCELADILEMPQSSVSSHVQVIRKAGLLESEKREKWTYFRIEARYLKPIAQLEAFFHEDNANHPWREDEDKMSKRLEERADSCCPGPIQLKPRRSRTITGPNRR</sequence>